<dbReference type="AlphaFoldDB" id="A0AAV4D0E0"/>
<dbReference type="EMBL" id="BLXT01007249">
    <property type="protein sequence ID" value="GFO37536.1"/>
    <property type="molecule type" value="Genomic_DNA"/>
</dbReference>
<sequence length="131" mass="15072">MKEKYHWLSKTFGSHHVSFAPSSLQILFLPPSNQAVAGMTWRQEAPPDFRETLTLMPPAEYKIHSKEIDACIKMLSWILYMEAFTAEISRKAVQISLKICYSRDENKILIIQSYNTVSMMNGEQVDDEDIA</sequence>
<organism evidence="1 2">
    <name type="scientific">Plakobranchus ocellatus</name>
    <dbReference type="NCBI Taxonomy" id="259542"/>
    <lineage>
        <taxon>Eukaryota</taxon>
        <taxon>Metazoa</taxon>
        <taxon>Spiralia</taxon>
        <taxon>Lophotrochozoa</taxon>
        <taxon>Mollusca</taxon>
        <taxon>Gastropoda</taxon>
        <taxon>Heterobranchia</taxon>
        <taxon>Euthyneura</taxon>
        <taxon>Panpulmonata</taxon>
        <taxon>Sacoglossa</taxon>
        <taxon>Placobranchoidea</taxon>
        <taxon>Plakobranchidae</taxon>
        <taxon>Plakobranchus</taxon>
    </lineage>
</organism>
<gene>
    <name evidence="1" type="ORF">PoB_006404100</name>
</gene>
<reference evidence="1 2" key="1">
    <citation type="journal article" date="2021" name="Elife">
        <title>Chloroplast acquisition without the gene transfer in kleptoplastic sea slugs, Plakobranchus ocellatus.</title>
        <authorList>
            <person name="Maeda T."/>
            <person name="Takahashi S."/>
            <person name="Yoshida T."/>
            <person name="Shimamura S."/>
            <person name="Takaki Y."/>
            <person name="Nagai Y."/>
            <person name="Toyoda A."/>
            <person name="Suzuki Y."/>
            <person name="Arimoto A."/>
            <person name="Ishii H."/>
            <person name="Satoh N."/>
            <person name="Nishiyama T."/>
            <person name="Hasebe M."/>
            <person name="Maruyama T."/>
            <person name="Minagawa J."/>
            <person name="Obokata J."/>
            <person name="Shigenobu S."/>
        </authorList>
    </citation>
    <scope>NUCLEOTIDE SEQUENCE [LARGE SCALE GENOMIC DNA]</scope>
</reference>
<evidence type="ECO:0000313" key="2">
    <source>
        <dbReference type="Proteomes" id="UP000735302"/>
    </source>
</evidence>
<evidence type="ECO:0000313" key="1">
    <source>
        <dbReference type="EMBL" id="GFO37536.1"/>
    </source>
</evidence>
<accession>A0AAV4D0E0</accession>
<proteinExistence type="predicted"/>
<protein>
    <submittedName>
        <fullName evidence="1">Uncharacterized protein</fullName>
    </submittedName>
</protein>
<comment type="caution">
    <text evidence="1">The sequence shown here is derived from an EMBL/GenBank/DDBJ whole genome shotgun (WGS) entry which is preliminary data.</text>
</comment>
<dbReference type="Proteomes" id="UP000735302">
    <property type="component" value="Unassembled WGS sequence"/>
</dbReference>
<name>A0AAV4D0E0_9GAST</name>
<keyword evidence="2" id="KW-1185">Reference proteome</keyword>